<feature type="coiled-coil region" evidence="1">
    <location>
        <begin position="5"/>
        <end position="147"/>
    </location>
</feature>
<keyword evidence="1" id="KW-0175">Coiled coil</keyword>
<sequence length="309" mass="37006">TQKMINDAKQKETKHKETLDLLQNELKEYIQKFEVAKGQIQKLKSENDELTKENTSLKEISRNRIEHSKEIETFQKEQQTLLQKLSRIQNQYELLTTQKQQLTLKLQDEQKEYQTQILQSQNQMKIIKQISEEKSEENALLQQKIDNFLIVQDQLIKCQKEVEIESKRAKSYLQQLNQCVMFLESYKLPIYTPDFQFIQEKLLMLEELVQTVDFLYQLKFQEQQQCHQRIKTNECTIRSQMEFIEQKQKEIQLLKKNKNEKTFSTTHFLINQLSDFIMKAEASIQNLTISQQILFSQAKLVIQQMQKTE</sequence>
<proteinExistence type="predicted"/>
<evidence type="ECO:0000256" key="1">
    <source>
        <dbReference type="SAM" id="Coils"/>
    </source>
</evidence>
<gene>
    <name evidence="2" type="ORF">TPC1_31764</name>
</gene>
<dbReference type="EMBL" id="GDID01007865">
    <property type="protein sequence ID" value="JAP88741.1"/>
    <property type="molecule type" value="Transcribed_RNA"/>
</dbReference>
<dbReference type="AlphaFoldDB" id="A0A146JZB4"/>
<name>A0A146JZB4_9EUKA</name>
<organism evidence="2">
    <name type="scientific">Trepomonas sp. PC1</name>
    <dbReference type="NCBI Taxonomy" id="1076344"/>
    <lineage>
        <taxon>Eukaryota</taxon>
        <taxon>Metamonada</taxon>
        <taxon>Diplomonadida</taxon>
        <taxon>Hexamitidae</taxon>
        <taxon>Hexamitinae</taxon>
        <taxon>Trepomonas</taxon>
    </lineage>
</organism>
<reference evidence="2" key="1">
    <citation type="submission" date="2015-07" db="EMBL/GenBank/DDBJ databases">
        <title>Adaptation to a free-living lifestyle via gene acquisitions in the diplomonad Trepomonas sp. PC1.</title>
        <authorList>
            <person name="Xu F."/>
            <person name="Jerlstrom-Hultqvist J."/>
            <person name="Kolisko M."/>
            <person name="Simpson A.G.B."/>
            <person name="Roger A.J."/>
            <person name="Svard S.G."/>
            <person name="Andersson J.O."/>
        </authorList>
    </citation>
    <scope>NUCLEOTIDE SEQUENCE</scope>
    <source>
        <strain evidence="2">PC1</strain>
    </source>
</reference>
<feature type="non-terminal residue" evidence="2">
    <location>
        <position position="1"/>
    </location>
</feature>
<accession>A0A146JZB4</accession>
<evidence type="ECO:0000313" key="2">
    <source>
        <dbReference type="EMBL" id="JAP88741.1"/>
    </source>
</evidence>
<protein>
    <submittedName>
        <fullName evidence="2">Uncharacterized protein</fullName>
    </submittedName>
</protein>